<dbReference type="AlphaFoldDB" id="A0A1H9JX86"/>
<name>A0A1H9JX86_9PSEU</name>
<dbReference type="InterPro" id="IPR029069">
    <property type="entry name" value="HotDog_dom_sf"/>
</dbReference>
<organism evidence="1 2">
    <name type="scientific">Lentzea albida</name>
    <dbReference type="NCBI Taxonomy" id="65499"/>
    <lineage>
        <taxon>Bacteria</taxon>
        <taxon>Bacillati</taxon>
        <taxon>Actinomycetota</taxon>
        <taxon>Actinomycetes</taxon>
        <taxon>Pseudonocardiales</taxon>
        <taxon>Pseudonocardiaceae</taxon>
        <taxon>Lentzea</taxon>
    </lineage>
</organism>
<reference evidence="2" key="1">
    <citation type="submission" date="2016-10" db="EMBL/GenBank/DDBJ databases">
        <authorList>
            <person name="Varghese N."/>
            <person name="Submissions S."/>
        </authorList>
    </citation>
    <scope>NUCLEOTIDE SEQUENCE [LARGE SCALE GENOMIC DNA]</scope>
    <source>
        <strain evidence="2">DSM 44437</strain>
    </source>
</reference>
<dbReference type="SUPFAM" id="SSF54637">
    <property type="entry name" value="Thioesterase/thiol ester dehydrase-isomerase"/>
    <property type="match status" value="1"/>
</dbReference>
<evidence type="ECO:0000313" key="1">
    <source>
        <dbReference type="EMBL" id="SEQ91468.1"/>
    </source>
</evidence>
<protein>
    <recommendedName>
        <fullName evidence="3">Thioesterase-like superfamily protein</fullName>
    </recommendedName>
</protein>
<dbReference type="RefSeq" id="WP_143091573.1">
    <property type="nucleotide sequence ID" value="NZ_FOFV01000005.1"/>
</dbReference>
<keyword evidence="2" id="KW-1185">Reference proteome</keyword>
<gene>
    <name evidence="1" type="ORF">SAMN04488000_10577</name>
</gene>
<dbReference type="EMBL" id="FOFV01000005">
    <property type="protein sequence ID" value="SEQ91468.1"/>
    <property type="molecule type" value="Genomic_DNA"/>
</dbReference>
<dbReference type="STRING" id="65499.SAMN04488000_10577"/>
<accession>A0A1H9JX86</accession>
<dbReference type="Gene3D" id="3.10.129.10">
    <property type="entry name" value="Hotdog Thioesterase"/>
    <property type="match status" value="1"/>
</dbReference>
<evidence type="ECO:0008006" key="3">
    <source>
        <dbReference type="Google" id="ProtNLM"/>
    </source>
</evidence>
<dbReference type="Proteomes" id="UP000199503">
    <property type="component" value="Unassembled WGS sequence"/>
</dbReference>
<dbReference type="OrthoDB" id="5495835at2"/>
<sequence length="229" mass="23697">MTPGTATVTVASRFNGPPGSGNGGYSAGLLAAHVDASAVSVRLRKPIPLDRELQVRDGQLLDGETVIASAEPAALDLDVPAAPTLDEALKASAKVPWRDRHPFPTCFGCGPAREDGIGALLGPLDGRAEWAGVWRPSEVLPHDGTTVLPEVVWAALDCPSAQPVAPDGGPAFVLGTFVAQVEQPVELGVDHVLLAWELGREGRKAYSASAIVGPHGVCGRARAVWVSIG</sequence>
<proteinExistence type="predicted"/>
<evidence type="ECO:0000313" key="2">
    <source>
        <dbReference type="Proteomes" id="UP000199503"/>
    </source>
</evidence>